<keyword evidence="1" id="KW-1133">Transmembrane helix</keyword>
<accession>A0ABR2XU27</accession>
<sequence length="49" mass="5555">MSKHEEMHDGRGGNIDYVVMSLTAFLIWVYALMTDNVSPTRIHDATDIC</sequence>
<reference evidence="2 3" key="1">
    <citation type="submission" date="2024-02" db="EMBL/GenBank/DDBJ databases">
        <title>First draft genome assembly of two strains of Seiridium cardinale.</title>
        <authorList>
            <person name="Emiliani G."/>
            <person name="Scali E."/>
        </authorList>
    </citation>
    <scope>NUCLEOTIDE SEQUENCE [LARGE SCALE GENOMIC DNA]</scope>
    <source>
        <strain evidence="2 3">BM-138-000479</strain>
    </source>
</reference>
<organism evidence="2 3">
    <name type="scientific">Seiridium cardinale</name>
    <dbReference type="NCBI Taxonomy" id="138064"/>
    <lineage>
        <taxon>Eukaryota</taxon>
        <taxon>Fungi</taxon>
        <taxon>Dikarya</taxon>
        <taxon>Ascomycota</taxon>
        <taxon>Pezizomycotina</taxon>
        <taxon>Sordariomycetes</taxon>
        <taxon>Xylariomycetidae</taxon>
        <taxon>Amphisphaeriales</taxon>
        <taxon>Sporocadaceae</taxon>
        <taxon>Seiridium</taxon>
    </lineage>
</organism>
<keyword evidence="1" id="KW-0472">Membrane</keyword>
<gene>
    <name evidence="2" type="ORF">SCAR479_06138</name>
</gene>
<keyword evidence="3" id="KW-1185">Reference proteome</keyword>
<feature type="transmembrane region" description="Helical" evidence="1">
    <location>
        <begin position="15"/>
        <end position="33"/>
    </location>
</feature>
<dbReference type="EMBL" id="JARVKM010000023">
    <property type="protein sequence ID" value="KAK9777070.1"/>
    <property type="molecule type" value="Genomic_DNA"/>
</dbReference>
<evidence type="ECO:0000313" key="3">
    <source>
        <dbReference type="Proteomes" id="UP001465668"/>
    </source>
</evidence>
<proteinExistence type="predicted"/>
<protein>
    <submittedName>
        <fullName evidence="2">Uncharacterized protein</fullName>
    </submittedName>
</protein>
<evidence type="ECO:0000313" key="2">
    <source>
        <dbReference type="EMBL" id="KAK9777070.1"/>
    </source>
</evidence>
<name>A0ABR2XU27_9PEZI</name>
<comment type="caution">
    <text evidence="2">The sequence shown here is derived from an EMBL/GenBank/DDBJ whole genome shotgun (WGS) entry which is preliminary data.</text>
</comment>
<keyword evidence="1" id="KW-0812">Transmembrane</keyword>
<evidence type="ECO:0000256" key="1">
    <source>
        <dbReference type="SAM" id="Phobius"/>
    </source>
</evidence>
<dbReference type="Proteomes" id="UP001465668">
    <property type="component" value="Unassembled WGS sequence"/>
</dbReference>